<reference evidence="2" key="1">
    <citation type="journal article" date="2021" name="Microb. Physiol.">
        <title>Proteogenomic Insights into the Physiology of Marine, Sulfate-Reducing, Filamentous Desulfonema limicola and Desulfonema magnum.</title>
        <authorList>
            <person name="Schnaars V."/>
            <person name="Wohlbrand L."/>
            <person name="Scheve S."/>
            <person name="Hinrichs C."/>
            <person name="Reinhardt R."/>
            <person name="Rabus R."/>
        </authorList>
    </citation>
    <scope>NUCLEOTIDE SEQUENCE</scope>
    <source>
        <strain evidence="2">4be13</strain>
    </source>
</reference>
<keyword evidence="3" id="KW-1185">Reference proteome</keyword>
<keyword evidence="1" id="KW-1133">Transmembrane helix</keyword>
<evidence type="ECO:0000313" key="2">
    <source>
        <dbReference type="EMBL" id="QTA84871.1"/>
    </source>
</evidence>
<name>A0A975BG92_9BACT</name>
<dbReference type="EMBL" id="CP061800">
    <property type="protein sequence ID" value="QTA84871.1"/>
    <property type="molecule type" value="Genomic_DNA"/>
</dbReference>
<evidence type="ECO:0000256" key="1">
    <source>
        <dbReference type="SAM" id="Phobius"/>
    </source>
</evidence>
<gene>
    <name evidence="2" type="ORF">dnm_008740</name>
</gene>
<evidence type="ECO:0000313" key="3">
    <source>
        <dbReference type="Proteomes" id="UP000663722"/>
    </source>
</evidence>
<dbReference type="Proteomes" id="UP000663722">
    <property type="component" value="Chromosome"/>
</dbReference>
<feature type="transmembrane region" description="Helical" evidence="1">
    <location>
        <begin position="24"/>
        <end position="42"/>
    </location>
</feature>
<dbReference type="RefSeq" id="WP_207681172.1">
    <property type="nucleotide sequence ID" value="NZ_CP061800.1"/>
</dbReference>
<keyword evidence="1" id="KW-0812">Transmembrane</keyword>
<dbReference type="KEGG" id="dmm:dnm_008740"/>
<proteinExistence type="predicted"/>
<dbReference type="AlphaFoldDB" id="A0A975BG92"/>
<sequence>MISGGFVPNLLHYMNKYVPTVPELAITIGVYGIGVLILTALFKMAISIKEEVAA</sequence>
<protein>
    <submittedName>
        <fullName evidence="2">Uncharacterized protein</fullName>
    </submittedName>
</protein>
<organism evidence="2 3">
    <name type="scientific">Desulfonema magnum</name>
    <dbReference type="NCBI Taxonomy" id="45655"/>
    <lineage>
        <taxon>Bacteria</taxon>
        <taxon>Pseudomonadati</taxon>
        <taxon>Thermodesulfobacteriota</taxon>
        <taxon>Desulfobacteria</taxon>
        <taxon>Desulfobacterales</taxon>
        <taxon>Desulfococcaceae</taxon>
        <taxon>Desulfonema</taxon>
    </lineage>
</organism>
<accession>A0A975BG92</accession>
<keyword evidence="1" id="KW-0472">Membrane</keyword>